<dbReference type="Proteomes" id="UP000279236">
    <property type="component" value="Unassembled WGS sequence"/>
</dbReference>
<dbReference type="InterPro" id="IPR041492">
    <property type="entry name" value="HAD_2"/>
</dbReference>
<reference evidence="2 3" key="1">
    <citation type="submission" date="2018-11" db="EMBL/GenBank/DDBJ databases">
        <title>Genome sequence of Apiotrichum porosum DSM 27194.</title>
        <authorList>
            <person name="Aliyu H."/>
            <person name="Gorte O."/>
            <person name="Ochsenreither K."/>
        </authorList>
    </citation>
    <scope>NUCLEOTIDE SEQUENCE [LARGE SCALE GENOMIC DNA]</scope>
    <source>
        <strain evidence="2 3">DSM 27194</strain>
    </source>
</reference>
<dbReference type="EMBL" id="RSCE01000019">
    <property type="protein sequence ID" value="RSH77026.1"/>
    <property type="molecule type" value="Genomic_DNA"/>
</dbReference>
<dbReference type="SUPFAM" id="SSF56784">
    <property type="entry name" value="HAD-like"/>
    <property type="match status" value="1"/>
</dbReference>
<accession>A0A427XDU9</accession>
<dbReference type="Gene3D" id="3.40.50.1000">
    <property type="entry name" value="HAD superfamily/HAD-like"/>
    <property type="match status" value="1"/>
</dbReference>
<evidence type="ECO:0008006" key="4">
    <source>
        <dbReference type="Google" id="ProtNLM"/>
    </source>
</evidence>
<keyword evidence="3" id="KW-1185">Reference proteome</keyword>
<dbReference type="AlphaFoldDB" id="A0A427XDU9"/>
<dbReference type="GeneID" id="39588510"/>
<organism evidence="2 3">
    <name type="scientific">Apiotrichum porosum</name>
    <dbReference type="NCBI Taxonomy" id="105984"/>
    <lineage>
        <taxon>Eukaryota</taxon>
        <taxon>Fungi</taxon>
        <taxon>Dikarya</taxon>
        <taxon>Basidiomycota</taxon>
        <taxon>Agaricomycotina</taxon>
        <taxon>Tremellomycetes</taxon>
        <taxon>Trichosporonales</taxon>
        <taxon>Trichosporonaceae</taxon>
        <taxon>Apiotrichum</taxon>
    </lineage>
</organism>
<dbReference type="InterPro" id="IPR051540">
    <property type="entry name" value="S-2-haloacid_dehalogenase"/>
</dbReference>
<evidence type="ECO:0000256" key="1">
    <source>
        <dbReference type="ARBA" id="ARBA00022801"/>
    </source>
</evidence>
<dbReference type="Pfam" id="PF13419">
    <property type="entry name" value="HAD_2"/>
    <property type="match status" value="1"/>
</dbReference>
<dbReference type="PANTHER" id="PTHR43316:SF9">
    <property type="entry name" value="ACID DEHALOGENASE, PUTATIVE (AFU_ORTHOLOGUE AFUA_6G14460)-RELATED"/>
    <property type="match status" value="1"/>
</dbReference>
<protein>
    <recommendedName>
        <fullName evidence="4">Haloacid dehalogenase, type II</fullName>
    </recommendedName>
</protein>
<proteinExistence type="predicted"/>
<dbReference type="InterPro" id="IPR036412">
    <property type="entry name" value="HAD-like_sf"/>
</dbReference>
<comment type="caution">
    <text evidence="2">The sequence shown here is derived from an EMBL/GenBank/DDBJ whole genome shotgun (WGS) entry which is preliminary data.</text>
</comment>
<evidence type="ECO:0000313" key="2">
    <source>
        <dbReference type="EMBL" id="RSH77026.1"/>
    </source>
</evidence>
<gene>
    <name evidence="2" type="ORF">EHS24_003967</name>
</gene>
<evidence type="ECO:0000313" key="3">
    <source>
        <dbReference type="Proteomes" id="UP000279236"/>
    </source>
</evidence>
<dbReference type="OrthoDB" id="20198at2759"/>
<dbReference type="RefSeq" id="XP_028472173.1">
    <property type="nucleotide sequence ID" value="XM_028619600.1"/>
</dbReference>
<dbReference type="PANTHER" id="PTHR43316">
    <property type="entry name" value="HYDROLASE, HALOACID DELAHOGENASE-RELATED"/>
    <property type="match status" value="1"/>
</dbReference>
<name>A0A427XDU9_9TREE</name>
<dbReference type="GO" id="GO:0016787">
    <property type="term" value="F:hydrolase activity"/>
    <property type="evidence" value="ECO:0007669"/>
    <property type="project" value="UniProtKB-KW"/>
</dbReference>
<dbReference type="InterPro" id="IPR023214">
    <property type="entry name" value="HAD_sf"/>
</dbReference>
<sequence length="269" mass="30052">MSLQNYKWATSVGAPANRQSPPLRLLWHSHQLGAGHGQQRLGPLHPRGPFGPSVTWQVLLNLRSPRDAHPNQEPNHALPRGVSAGSLEKRELTFSLQHAYLATAKDLDLKATEEEAIEFGKSVGTWPAFPDSAESLARLNRMGLKQVILSNVNNDSFDLSRQKLEKDFKFDAVYTAEKIGSYKPQLRNFDYAIQHIKDEFGIGPEQILVVANSKLHDVLPGHKKGLKAAWISRTTTKPVMGVSNFSSVQPDWTFFKMADFADEMAKFNP</sequence>
<keyword evidence="1" id="KW-0378">Hydrolase</keyword>